<dbReference type="Proteomes" id="UP000554520">
    <property type="component" value="Unassembled WGS sequence"/>
</dbReference>
<dbReference type="InterPro" id="IPR016169">
    <property type="entry name" value="FAD-bd_PCMH_sub2"/>
</dbReference>
<keyword evidence="6" id="KW-1185">Reference proteome</keyword>
<proteinExistence type="inferred from homology"/>
<organism evidence="5 6">
    <name type="scientific">Phyllobacterium trifolii</name>
    <dbReference type="NCBI Taxonomy" id="300193"/>
    <lineage>
        <taxon>Bacteria</taxon>
        <taxon>Pseudomonadati</taxon>
        <taxon>Pseudomonadota</taxon>
        <taxon>Alphaproteobacteria</taxon>
        <taxon>Hyphomicrobiales</taxon>
        <taxon>Phyllobacteriaceae</taxon>
        <taxon>Phyllobacterium</taxon>
    </lineage>
</organism>
<keyword evidence="3" id="KW-0560">Oxidoreductase</keyword>
<dbReference type="PANTHER" id="PTHR13878:SF53">
    <property type="entry name" value="CYTOKININ DEHYDROGENASE 6"/>
    <property type="match status" value="1"/>
</dbReference>
<dbReference type="EMBL" id="JACHXN010000008">
    <property type="protein sequence ID" value="MBB3146591.1"/>
    <property type="molecule type" value="Genomic_DNA"/>
</dbReference>
<name>A0A839UD32_9HYPH</name>
<dbReference type="RefSeq" id="WP_112528720.1">
    <property type="nucleotide sequence ID" value="NZ_JACHXN010000008.1"/>
</dbReference>
<comment type="similarity">
    <text evidence="1">Belongs to the oxygen-dependent FAD-linked oxidoreductase family.</text>
</comment>
<feature type="domain" description="FAD-binding PCMH-type" evidence="4">
    <location>
        <begin position="3"/>
        <end position="180"/>
    </location>
</feature>
<evidence type="ECO:0000256" key="1">
    <source>
        <dbReference type="ARBA" id="ARBA00005466"/>
    </source>
</evidence>
<dbReference type="AlphaFoldDB" id="A0A839UD32"/>
<gene>
    <name evidence="5" type="ORF">FHS21_003006</name>
</gene>
<evidence type="ECO:0000259" key="4">
    <source>
        <dbReference type="PROSITE" id="PS51387"/>
    </source>
</evidence>
<protein>
    <submittedName>
        <fullName evidence="5">FAD/FMN-containing dehydrogenase</fullName>
    </submittedName>
</protein>
<dbReference type="InterPro" id="IPR036318">
    <property type="entry name" value="FAD-bd_PCMH-like_sf"/>
</dbReference>
<dbReference type="GO" id="GO:0071949">
    <property type="term" value="F:FAD binding"/>
    <property type="evidence" value="ECO:0007669"/>
    <property type="project" value="InterPro"/>
</dbReference>
<evidence type="ECO:0000256" key="3">
    <source>
        <dbReference type="ARBA" id="ARBA00023002"/>
    </source>
</evidence>
<evidence type="ECO:0000256" key="2">
    <source>
        <dbReference type="ARBA" id="ARBA00022827"/>
    </source>
</evidence>
<keyword evidence="2" id="KW-0285">Flavoprotein</keyword>
<keyword evidence="2" id="KW-0274">FAD</keyword>
<dbReference type="Pfam" id="PF01565">
    <property type="entry name" value="FAD_binding_4"/>
    <property type="match status" value="1"/>
</dbReference>
<dbReference type="PANTHER" id="PTHR13878">
    <property type="entry name" value="GULONOLACTONE OXIDASE"/>
    <property type="match status" value="1"/>
</dbReference>
<sequence>MMAGYDSFGLIDSRPRVAISLDAARRIFESGDPGRDGFLPFGNGKSYGDSCHNDRGTLVDMRESDQLISFDPQTGLLAAEAGLMLSDIIALAAPHGYFLPVTPGTRFVTLGGAIANDVHGKNHHRRGTFGCHVERFDLLKSDGTVVTCSASMNSKLFAATIGGLGLTGIILSASIRLMKVNSLDVAESVKPFAGLAEYFEMAPQADNDNEYAVAWVDQLSSGRRAGRGVLLTGNHADNGSFEARTEESRLGVPFELPISALNYPSLKLFNAAYFHFKGRKREPHLSTYQTFFYPLDSVSNWNRLYGRTGLYQHQSVIPEDAASAVVPQMLAATREAGQSSFLTVLKRFGNVASPGIMSFPRAGYTLTVDFPNRGARTLALLERLDSMTIDADGRVNPYKDQRMSSAVFKAGFPGWQELEKERDPAFNSNFWARTALAGGTA</sequence>
<reference evidence="5 6" key="1">
    <citation type="submission" date="2020-08" db="EMBL/GenBank/DDBJ databases">
        <title>Genomic Encyclopedia of Type Strains, Phase III (KMG-III): the genomes of soil and plant-associated and newly described type strains.</title>
        <authorList>
            <person name="Whitman W."/>
        </authorList>
    </citation>
    <scope>NUCLEOTIDE SEQUENCE [LARGE SCALE GENOMIC DNA]</scope>
    <source>
        <strain evidence="5 6">CECT 7015</strain>
    </source>
</reference>
<accession>A0A839UD32</accession>
<dbReference type="PROSITE" id="PS51387">
    <property type="entry name" value="FAD_PCMH"/>
    <property type="match status" value="1"/>
</dbReference>
<dbReference type="InterPro" id="IPR006094">
    <property type="entry name" value="Oxid_FAD_bind_N"/>
</dbReference>
<evidence type="ECO:0000313" key="5">
    <source>
        <dbReference type="EMBL" id="MBB3146591.1"/>
    </source>
</evidence>
<dbReference type="Gene3D" id="3.30.465.10">
    <property type="match status" value="1"/>
</dbReference>
<comment type="caution">
    <text evidence="5">The sequence shown here is derived from an EMBL/GenBank/DDBJ whole genome shotgun (WGS) entry which is preliminary data.</text>
</comment>
<dbReference type="SUPFAM" id="SSF56176">
    <property type="entry name" value="FAD-binding/transporter-associated domain-like"/>
    <property type="match status" value="1"/>
</dbReference>
<dbReference type="InterPro" id="IPR050432">
    <property type="entry name" value="FAD-linked_Oxidoreductases_BP"/>
</dbReference>
<dbReference type="InterPro" id="IPR016166">
    <property type="entry name" value="FAD-bd_PCMH"/>
</dbReference>
<evidence type="ECO:0000313" key="6">
    <source>
        <dbReference type="Proteomes" id="UP000554520"/>
    </source>
</evidence>
<dbReference type="GO" id="GO:0016491">
    <property type="term" value="F:oxidoreductase activity"/>
    <property type="evidence" value="ECO:0007669"/>
    <property type="project" value="UniProtKB-KW"/>
</dbReference>